<evidence type="ECO:0000313" key="3">
    <source>
        <dbReference type="EMBL" id="OKO97352.1"/>
    </source>
</evidence>
<keyword evidence="1" id="KW-0732">Signal</keyword>
<feature type="signal peptide" evidence="1">
    <location>
        <begin position="1"/>
        <end position="18"/>
    </location>
</feature>
<evidence type="ECO:0000256" key="1">
    <source>
        <dbReference type="SAM" id="SignalP"/>
    </source>
</evidence>
<accession>A0A1Q5TAU1</accession>
<dbReference type="InterPro" id="IPR002889">
    <property type="entry name" value="WSC_carb-bd"/>
</dbReference>
<name>A0A1Q5TAU1_9EURO</name>
<dbReference type="SMART" id="SM00321">
    <property type="entry name" value="WSC"/>
    <property type="match status" value="1"/>
</dbReference>
<comment type="caution">
    <text evidence="3">The sequence shown here is derived from an EMBL/GenBank/DDBJ whole genome shotgun (WGS) entry which is preliminary data.</text>
</comment>
<organism evidence="3 4">
    <name type="scientific">Penicillium subrubescens</name>
    <dbReference type="NCBI Taxonomy" id="1316194"/>
    <lineage>
        <taxon>Eukaryota</taxon>
        <taxon>Fungi</taxon>
        <taxon>Dikarya</taxon>
        <taxon>Ascomycota</taxon>
        <taxon>Pezizomycotina</taxon>
        <taxon>Eurotiomycetes</taxon>
        <taxon>Eurotiomycetidae</taxon>
        <taxon>Eurotiales</taxon>
        <taxon>Aspergillaceae</taxon>
        <taxon>Penicillium</taxon>
    </lineage>
</organism>
<dbReference type="OrthoDB" id="2019572at2759"/>
<proteinExistence type="predicted"/>
<gene>
    <name evidence="3" type="ORF">PENSUB_10146</name>
</gene>
<feature type="chain" id="PRO_5012027488" description="WSC domain-containing protein" evidence="1">
    <location>
        <begin position="19"/>
        <end position="215"/>
    </location>
</feature>
<feature type="domain" description="WSC" evidence="2">
    <location>
        <begin position="23"/>
        <end position="112"/>
    </location>
</feature>
<keyword evidence="4" id="KW-1185">Reference proteome</keyword>
<dbReference type="Proteomes" id="UP000186955">
    <property type="component" value="Unassembled WGS sequence"/>
</dbReference>
<sequence>MHSQYFLATLTLALPVLASTSSAYTKLGCYSEVPDLKGDSTNAYQAYGQCLNQCSTDNYKIAVLSKGNHCSCSNAVPPSSAKVSDDKCNNVCPGYPMDYCGGDGTYMVLSTGESAAVSESDGGAAATPTAATAAGGIVVAATNANLTATTVPTSILTAPGTMISKAGVSGAASSSATATAASSSASASPTNNAAVSLRGGSSIAGVLVAGLGLLL</sequence>
<dbReference type="Pfam" id="PF01822">
    <property type="entry name" value="WSC"/>
    <property type="match status" value="1"/>
</dbReference>
<protein>
    <recommendedName>
        <fullName evidence="2">WSC domain-containing protein</fullName>
    </recommendedName>
</protein>
<dbReference type="EMBL" id="MNBE01000695">
    <property type="protein sequence ID" value="OKO97352.1"/>
    <property type="molecule type" value="Genomic_DNA"/>
</dbReference>
<reference evidence="3 4" key="1">
    <citation type="submission" date="2016-10" db="EMBL/GenBank/DDBJ databases">
        <title>Genome sequence of the ascomycete fungus Penicillium subrubescens.</title>
        <authorList>
            <person name="De Vries R.P."/>
            <person name="Peng M."/>
            <person name="Dilokpimol A."/>
            <person name="Hilden K."/>
            <person name="Makela M.R."/>
            <person name="Grigoriev I."/>
            <person name="Riley R."/>
            <person name="Granchi Z."/>
        </authorList>
    </citation>
    <scope>NUCLEOTIDE SEQUENCE [LARGE SCALE GENOMIC DNA]</scope>
    <source>
        <strain evidence="3 4">CBS 132785</strain>
    </source>
</reference>
<evidence type="ECO:0000313" key="4">
    <source>
        <dbReference type="Proteomes" id="UP000186955"/>
    </source>
</evidence>
<dbReference type="AlphaFoldDB" id="A0A1Q5TAU1"/>
<dbReference type="STRING" id="1316194.A0A1Q5TAU1"/>
<dbReference type="PROSITE" id="PS51212">
    <property type="entry name" value="WSC"/>
    <property type="match status" value="1"/>
</dbReference>
<evidence type="ECO:0000259" key="2">
    <source>
        <dbReference type="PROSITE" id="PS51212"/>
    </source>
</evidence>